<feature type="domain" description="Glycoside hydrolase family 2 catalytic" evidence="6">
    <location>
        <begin position="334"/>
        <end position="483"/>
    </location>
</feature>
<organism evidence="8 9">
    <name type="scientific">Georgenia thermotolerans</name>
    <dbReference type="NCBI Taxonomy" id="527326"/>
    <lineage>
        <taxon>Bacteria</taxon>
        <taxon>Bacillati</taxon>
        <taxon>Actinomycetota</taxon>
        <taxon>Actinomycetes</taxon>
        <taxon>Micrococcales</taxon>
        <taxon>Bogoriellaceae</taxon>
        <taxon>Georgenia</taxon>
    </lineage>
</organism>
<reference evidence="8 9" key="1">
    <citation type="submission" date="2019-10" db="EMBL/GenBank/DDBJ databases">
        <title>Georgenia wutianyii sp. nov. and Georgenia yuyongxinii sp. nov. isolated from plateau pika (Ochotona curzoniae) in the Qinghai-Tibet plateau of China.</title>
        <authorList>
            <person name="Tian Z."/>
        </authorList>
    </citation>
    <scope>NUCLEOTIDE SEQUENCE [LARGE SCALE GENOMIC DNA]</scope>
    <source>
        <strain evidence="8 9">DSM 21501</strain>
    </source>
</reference>
<dbReference type="InterPro" id="IPR051913">
    <property type="entry name" value="GH2_Domain-Containing"/>
</dbReference>
<feature type="domain" description="Glycoside hydrolase family 2 immunoglobulin-like beta-sandwich" evidence="5">
    <location>
        <begin position="219"/>
        <end position="325"/>
    </location>
</feature>
<dbReference type="InterPro" id="IPR006102">
    <property type="entry name" value="Ig-like_GH2"/>
</dbReference>
<dbReference type="Gene3D" id="2.60.120.260">
    <property type="entry name" value="Galactose-binding domain-like"/>
    <property type="match status" value="1"/>
</dbReference>
<keyword evidence="2 8" id="KW-0378">Hydrolase</keyword>
<dbReference type="InterPro" id="IPR036156">
    <property type="entry name" value="Beta-gal/glucu_dom_sf"/>
</dbReference>
<name>A0A7J5US41_9MICO</name>
<comment type="caution">
    <text evidence="8">The sequence shown here is derived from an EMBL/GenBank/DDBJ whole genome shotgun (WGS) entry which is preliminary data.</text>
</comment>
<dbReference type="PANTHER" id="PTHR42732:SF3">
    <property type="entry name" value="HYDROLASE"/>
    <property type="match status" value="1"/>
</dbReference>
<dbReference type="GO" id="GO:0005975">
    <property type="term" value="P:carbohydrate metabolic process"/>
    <property type="evidence" value="ECO:0007669"/>
    <property type="project" value="InterPro"/>
</dbReference>
<evidence type="ECO:0000256" key="4">
    <source>
        <dbReference type="SAM" id="MobiDB-lite"/>
    </source>
</evidence>
<dbReference type="SUPFAM" id="SSF51445">
    <property type="entry name" value="(Trans)glycosidases"/>
    <property type="match status" value="1"/>
</dbReference>
<dbReference type="Pfam" id="PF02836">
    <property type="entry name" value="Glyco_hydro_2_C"/>
    <property type="match status" value="1"/>
</dbReference>
<evidence type="ECO:0000313" key="9">
    <source>
        <dbReference type="Proteomes" id="UP000451860"/>
    </source>
</evidence>
<evidence type="ECO:0000259" key="7">
    <source>
        <dbReference type="Pfam" id="PF02837"/>
    </source>
</evidence>
<dbReference type="Pfam" id="PF00703">
    <property type="entry name" value="Glyco_hydro_2"/>
    <property type="match status" value="1"/>
</dbReference>
<dbReference type="GO" id="GO:0004553">
    <property type="term" value="F:hydrolase activity, hydrolyzing O-glycosyl compounds"/>
    <property type="evidence" value="ECO:0007669"/>
    <property type="project" value="InterPro"/>
</dbReference>
<dbReference type="SUPFAM" id="SSF49785">
    <property type="entry name" value="Galactose-binding domain-like"/>
    <property type="match status" value="1"/>
</dbReference>
<dbReference type="OrthoDB" id="9762066at2"/>
<accession>A0A7J5US41</accession>
<keyword evidence="3" id="KW-0326">Glycosidase</keyword>
<dbReference type="Gene3D" id="3.20.20.80">
    <property type="entry name" value="Glycosidases"/>
    <property type="match status" value="1"/>
</dbReference>
<feature type="compositionally biased region" description="Basic and acidic residues" evidence="4">
    <location>
        <begin position="1"/>
        <end position="17"/>
    </location>
</feature>
<dbReference type="InterPro" id="IPR006103">
    <property type="entry name" value="Glyco_hydro_2_cat"/>
</dbReference>
<feature type="region of interest" description="Disordered" evidence="4">
    <location>
        <begin position="1"/>
        <end position="46"/>
    </location>
</feature>
<dbReference type="SUPFAM" id="SSF49303">
    <property type="entry name" value="beta-Galactosidase/glucuronidase domain"/>
    <property type="match status" value="1"/>
</dbReference>
<gene>
    <name evidence="8" type="ORF">GB883_05615</name>
</gene>
<evidence type="ECO:0000313" key="8">
    <source>
        <dbReference type="EMBL" id="KAE8765071.1"/>
    </source>
</evidence>
<evidence type="ECO:0000259" key="6">
    <source>
        <dbReference type="Pfam" id="PF02836"/>
    </source>
</evidence>
<feature type="domain" description="Glycosyl hydrolases family 2 sugar binding" evidence="7">
    <location>
        <begin position="97"/>
        <end position="171"/>
    </location>
</feature>
<evidence type="ECO:0000256" key="2">
    <source>
        <dbReference type="ARBA" id="ARBA00022801"/>
    </source>
</evidence>
<dbReference type="Proteomes" id="UP000451860">
    <property type="component" value="Unassembled WGS sequence"/>
</dbReference>
<proteinExistence type="inferred from homology"/>
<dbReference type="Pfam" id="PF02837">
    <property type="entry name" value="Glyco_hydro_2_N"/>
    <property type="match status" value="1"/>
</dbReference>
<sequence length="642" mass="70691">MSRQEGRRPRAPQRRDGPAASQRGTPVTPSRHRDLPASRQDGSYPRPQLVRAGWADLCGPWDFAFGAAQDPDTVPTFNRTIEVPFPPESPASGIGDRAYHPVVWYRRTVGPRELDDAGERGPGRRVLLHLGAVDQVADVWVNGHHVGHHEGGQAPFTCDVTAALGPGETHELLVRAQDDPNDVSMPRGKQDWRERPHSIWYHRTTGIWQPVWLETVPAAHVEELALTPDVPAGAVDLELRLSAAAEPDLTVRVRVEHDGELLAEGSARALRRDLRLRLDLARQHDGQQDAELLWSPEHPTLLDVTVEVLRRGRAVDVVRSYTGLRSVGATARRFMLNDRPYFVRSVLEQGYWPQSHLAAPSAAALRREVELIKALGFNAARVHQKAEDPRFLFWADRLGLLVWGETANAYAFDARAVTHLTTEWAALVRRDRSHPCVVTWVPLNESWGVPHAAHDPAQRHYGLALAHLTRALDPTRPVVSNDGWEHTDSDIWTVHDYTPDGATLRARYGTPGAIGELLDGLGPAGRRMRLTTEPDRGQPVMLTEFGGVSLAPASDPDAWGYSTARDAADLRARLTEIFDAVNACAPLAGYCYTQLADTGQETNGLLTADREPKLPLGELRAIIAGDDDAPAGPADEDAHPGR</sequence>
<dbReference type="InterPro" id="IPR013783">
    <property type="entry name" value="Ig-like_fold"/>
</dbReference>
<comment type="similarity">
    <text evidence="1">Belongs to the glycosyl hydrolase 2 family.</text>
</comment>
<dbReference type="PANTHER" id="PTHR42732">
    <property type="entry name" value="BETA-GALACTOSIDASE"/>
    <property type="match status" value="1"/>
</dbReference>
<dbReference type="InterPro" id="IPR006104">
    <property type="entry name" value="Glyco_hydro_2_N"/>
</dbReference>
<keyword evidence="9" id="KW-1185">Reference proteome</keyword>
<evidence type="ECO:0000256" key="3">
    <source>
        <dbReference type="ARBA" id="ARBA00023295"/>
    </source>
</evidence>
<dbReference type="InterPro" id="IPR017853">
    <property type="entry name" value="GH"/>
</dbReference>
<dbReference type="InterPro" id="IPR008979">
    <property type="entry name" value="Galactose-bd-like_sf"/>
</dbReference>
<dbReference type="EMBL" id="WHJE01000016">
    <property type="protein sequence ID" value="KAE8765071.1"/>
    <property type="molecule type" value="Genomic_DNA"/>
</dbReference>
<evidence type="ECO:0000256" key="1">
    <source>
        <dbReference type="ARBA" id="ARBA00007401"/>
    </source>
</evidence>
<dbReference type="Gene3D" id="2.60.40.10">
    <property type="entry name" value="Immunoglobulins"/>
    <property type="match status" value="1"/>
</dbReference>
<protein>
    <submittedName>
        <fullName evidence="8">Glycoside hydrolase family 2</fullName>
    </submittedName>
</protein>
<evidence type="ECO:0000259" key="5">
    <source>
        <dbReference type="Pfam" id="PF00703"/>
    </source>
</evidence>
<dbReference type="AlphaFoldDB" id="A0A7J5US41"/>